<dbReference type="CDD" id="cd02440">
    <property type="entry name" value="AdoMet_MTases"/>
    <property type="match status" value="1"/>
</dbReference>
<organism evidence="3 4">
    <name type="scientific">Hydrogenophaga intermedia</name>
    <dbReference type="NCBI Taxonomy" id="65786"/>
    <lineage>
        <taxon>Bacteria</taxon>
        <taxon>Pseudomonadati</taxon>
        <taxon>Pseudomonadota</taxon>
        <taxon>Betaproteobacteria</taxon>
        <taxon>Burkholderiales</taxon>
        <taxon>Comamonadaceae</taxon>
        <taxon>Hydrogenophaga</taxon>
    </lineage>
</organism>
<keyword evidence="1 3" id="KW-0489">Methyltransferase</keyword>
<dbReference type="InterPro" id="IPR004398">
    <property type="entry name" value="RNA_MeTrfase_RsmD"/>
</dbReference>
<accession>A0A1L1PI88</accession>
<evidence type="ECO:0000256" key="2">
    <source>
        <dbReference type="ARBA" id="ARBA00022679"/>
    </source>
</evidence>
<dbReference type="EC" id="2.1.1.-" evidence="3"/>
<evidence type="ECO:0000256" key="1">
    <source>
        <dbReference type="ARBA" id="ARBA00022603"/>
    </source>
</evidence>
<dbReference type="SUPFAM" id="SSF53335">
    <property type="entry name" value="S-adenosyl-L-methionine-dependent methyltransferases"/>
    <property type="match status" value="1"/>
</dbReference>
<dbReference type="GO" id="GO:0031167">
    <property type="term" value="P:rRNA methylation"/>
    <property type="evidence" value="ECO:0007669"/>
    <property type="project" value="InterPro"/>
</dbReference>
<dbReference type="Proteomes" id="UP000028878">
    <property type="component" value="Unassembled WGS sequence"/>
</dbReference>
<dbReference type="PANTHER" id="PTHR43542">
    <property type="entry name" value="METHYLTRANSFERASE"/>
    <property type="match status" value="1"/>
</dbReference>
<dbReference type="Pfam" id="PF03602">
    <property type="entry name" value="Cons_hypoth95"/>
    <property type="match status" value="1"/>
</dbReference>
<dbReference type="InterPro" id="IPR029063">
    <property type="entry name" value="SAM-dependent_MTases_sf"/>
</dbReference>
<dbReference type="EMBL" id="CCAE010000001">
    <property type="protein sequence ID" value="CDN85796.1"/>
    <property type="molecule type" value="Genomic_DNA"/>
</dbReference>
<gene>
    <name evidence="3" type="ORF">BN948_00191</name>
</gene>
<dbReference type="PIRSF" id="PIRSF004553">
    <property type="entry name" value="CHP00095"/>
    <property type="match status" value="1"/>
</dbReference>
<sequence length="197" mass="21101">MKKPAGAPPQEVRLLGGQWKRSKLPVADRPGLRPTPSRVRETLFNWLGQDLTGWRGLDAFAGTGALGFEAASRGAREVVMVEQDPTLVVQLQTIRTRLKAEAVRVQRGDGLAALRAAAGQGLDVVFLDPPFDAVNLFEPALRAAREAVSAEGFVYLEAPRPWVEADLAPLGLSLHRHGRAGAVAFHLLHPALPGATG</sequence>
<dbReference type="GO" id="GO:0008168">
    <property type="term" value="F:methyltransferase activity"/>
    <property type="evidence" value="ECO:0007669"/>
    <property type="project" value="UniProtKB-KW"/>
</dbReference>
<name>A0A1L1PI88_HYDIT</name>
<dbReference type="PANTHER" id="PTHR43542:SF1">
    <property type="entry name" value="METHYLTRANSFERASE"/>
    <property type="match status" value="1"/>
</dbReference>
<dbReference type="Gene3D" id="3.40.50.150">
    <property type="entry name" value="Vaccinia Virus protein VP39"/>
    <property type="match status" value="1"/>
</dbReference>
<evidence type="ECO:0000313" key="3">
    <source>
        <dbReference type="EMBL" id="CDN85796.1"/>
    </source>
</evidence>
<reference evidence="4" key="1">
    <citation type="submission" date="2014-11" db="EMBL/GenBank/DDBJ databases">
        <title>Draft genome sequence of Hydrogenophaga intermedia S1.</title>
        <authorList>
            <person name="Gan H.M."/>
            <person name="Chew T.H."/>
            <person name="Stolz A."/>
        </authorList>
    </citation>
    <scope>NUCLEOTIDE SEQUENCE [LARGE SCALE GENOMIC DNA]</scope>
    <source>
        <strain evidence="4">S1</strain>
    </source>
</reference>
<dbReference type="NCBIfam" id="TIGR00095">
    <property type="entry name" value="16S rRNA (guanine(966)-N(2))-methyltransferase RsmD"/>
    <property type="match status" value="1"/>
</dbReference>
<evidence type="ECO:0000313" key="4">
    <source>
        <dbReference type="Proteomes" id="UP000028878"/>
    </source>
</evidence>
<proteinExistence type="predicted"/>
<dbReference type="AlphaFoldDB" id="A0A1L1PI88"/>
<keyword evidence="2 3" id="KW-0808">Transferase</keyword>
<dbReference type="RefSeq" id="WP_009519897.1">
    <property type="nucleotide sequence ID" value="NZ_CCAE010000001.1"/>
</dbReference>
<protein>
    <submittedName>
        <fullName evidence="3">Methyltransferase</fullName>
        <ecNumber evidence="3">2.1.1.-</ecNumber>
    </submittedName>
</protein>
<keyword evidence="4" id="KW-1185">Reference proteome</keyword>